<feature type="signal peptide" evidence="2">
    <location>
        <begin position="1"/>
        <end position="24"/>
    </location>
</feature>
<feature type="chain" id="PRO_5046659662" evidence="2">
    <location>
        <begin position="25"/>
        <end position="192"/>
    </location>
</feature>
<feature type="domain" description="Fimbrial-type adhesion" evidence="3">
    <location>
        <begin position="32"/>
        <end position="192"/>
    </location>
</feature>
<dbReference type="Proteomes" id="UP000664349">
    <property type="component" value="Unassembled WGS sequence"/>
</dbReference>
<protein>
    <submittedName>
        <fullName evidence="4">Type 1 fimbrial protein</fullName>
    </submittedName>
</protein>
<reference evidence="4 5" key="1">
    <citation type="submission" date="2021-03" db="EMBL/GenBank/DDBJ databases">
        <title>First Case of infection caused by Chromobacterium haemolyticum derived from water in China.</title>
        <authorList>
            <person name="Chen J."/>
            <person name="Liu C."/>
        </authorList>
    </citation>
    <scope>NUCLEOTIDE SEQUENCE [LARGE SCALE GENOMIC DNA]</scope>
    <source>
        <strain evidence="4 5">WJ-5</strain>
    </source>
</reference>
<gene>
    <name evidence="4" type="ORF">J1C50_17410</name>
</gene>
<dbReference type="Gene3D" id="2.60.40.1090">
    <property type="entry name" value="Fimbrial-type adhesion domain"/>
    <property type="match status" value="1"/>
</dbReference>
<dbReference type="SUPFAM" id="SSF49401">
    <property type="entry name" value="Bacterial adhesins"/>
    <property type="match status" value="1"/>
</dbReference>
<keyword evidence="5" id="KW-1185">Reference proteome</keyword>
<dbReference type="PANTHER" id="PTHR33420">
    <property type="entry name" value="FIMBRIAL SUBUNIT ELFA-RELATED"/>
    <property type="match status" value="1"/>
</dbReference>
<dbReference type="InterPro" id="IPR036937">
    <property type="entry name" value="Adhesion_dom_fimbrial_sf"/>
</dbReference>
<evidence type="ECO:0000259" key="3">
    <source>
        <dbReference type="Pfam" id="PF00419"/>
    </source>
</evidence>
<evidence type="ECO:0000256" key="1">
    <source>
        <dbReference type="ARBA" id="ARBA00022729"/>
    </source>
</evidence>
<name>A0ABS3GSS2_9NEIS</name>
<dbReference type="InterPro" id="IPR050263">
    <property type="entry name" value="Bact_Fimbrial_Adh_Pro"/>
</dbReference>
<sequence>MKQKHALLTLAAVFAAALPLTSQAAVTQKGTIKFTGSVTAPTCKIDSGTGATRSGTDIAPILTVNMPAISMDKLVDLGQVPLVKKAFQIKIECSSASNVKAKFTALPGSKFDGKTTALANAIGGGKAKGVGVAIYKGNTPQDLSTGVFRTGAALNGSETIDLDAVYVTTNTLRSSLTAGEVQADLPFELSYD</sequence>
<keyword evidence="1 2" id="KW-0732">Signal</keyword>
<organism evidence="4 5">
    <name type="scientific">Chromobacterium haemolyticum</name>
    <dbReference type="NCBI Taxonomy" id="394935"/>
    <lineage>
        <taxon>Bacteria</taxon>
        <taxon>Pseudomonadati</taxon>
        <taxon>Pseudomonadota</taxon>
        <taxon>Betaproteobacteria</taxon>
        <taxon>Neisseriales</taxon>
        <taxon>Chromobacteriaceae</taxon>
        <taxon>Chromobacterium</taxon>
    </lineage>
</organism>
<dbReference type="InterPro" id="IPR008966">
    <property type="entry name" value="Adhesion_dom_sf"/>
</dbReference>
<evidence type="ECO:0000313" key="4">
    <source>
        <dbReference type="EMBL" id="MBO0417293.1"/>
    </source>
</evidence>
<accession>A0ABS3GSS2</accession>
<dbReference type="RefSeq" id="WP_200123060.1">
    <property type="nucleotide sequence ID" value="NZ_JAEILV010000016.1"/>
</dbReference>
<dbReference type="InterPro" id="IPR000259">
    <property type="entry name" value="Adhesion_dom_fimbrial"/>
</dbReference>
<evidence type="ECO:0000313" key="5">
    <source>
        <dbReference type="Proteomes" id="UP000664349"/>
    </source>
</evidence>
<evidence type="ECO:0000256" key="2">
    <source>
        <dbReference type="SAM" id="SignalP"/>
    </source>
</evidence>
<dbReference type="EMBL" id="JAFLRD010000015">
    <property type="protein sequence ID" value="MBO0417293.1"/>
    <property type="molecule type" value="Genomic_DNA"/>
</dbReference>
<proteinExistence type="predicted"/>
<dbReference type="Pfam" id="PF00419">
    <property type="entry name" value="Fimbrial"/>
    <property type="match status" value="1"/>
</dbReference>
<dbReference type="PANTHER" id="PTHR33420:SF3">
    <property type="entry name" value="FIMBRIAL SUBUNIT ELFA"/>
    <property type="match status" value="1"/>
</dbReference>
<comment type="caution">
    <text evidence="4">The sequence shown here is derived from an EMBL/GenBank/DDBJ whole genome shotgun (WGS) entry which is preliminary data.</text>
</comment>